<dbReference type="InterPro" id="IPR002182">
    <property type="entry name" value="NB-ARC"/>
</dbReference>
<evidence type="ECO:0000256" key="4">
    <source>
        <dbReference type="ARBA" id="ARBA00023163"/>
    </source>
</evidence>
<gene>
    <name evidence="8" type="ORF">DDE19_19525</name>
</gene>
<dbReference type="PRINTS" id="PR00364">
    <property type="entry name" value="DISEASERSIST"/>
</dbReference>
<dbReference type="Gene3D" id="3.40.50.300">
    <property type="entry name" value="P-loop containing nucleotide triphosphate hydrolases"/>
    <property type="match status" value="1"/>
</dbReference>
<evidence type="ECO:0000256" key="5">
    <source>
        <dbReference type="PROSITE-ProRule" id="PRU01091"/>
    </source>
</evidence>
<dbReference type="InterPro" id="IPR051677">
    <property type="entry name" value="AfsR-DnrI-RedD_regulator"/>
</dbReference>
<dbReference type="InterPro" id="IPR027417">
    <property type="entry name" value="P-loop_NTPase"/>
</dbReference>
<dbReference type="GO" id="GO:0003677">
    <property type="term" value="F:DNA binding"/>
    <property type="evidence" value="ECO:0007669"/>
    <property type="project" value="UniProtKB-UniRule"/>
</dbReference>
<reference evidence="8 9" key="1">
    <citation type="submission" date="2018-04" db="EMBL/GenBank/DDBJ databases">
        <title>Micromonosporas from Atacama Desert.</title>
        <authorList>
            <person name="Carro L."/>
            <person name="Klenk H.-P."/>
            <person name="Goodfellow M."/>
        </authorList>
    </citation>
    <scope>NUCLEOTIDE SEQUENCE [LARGE SCALE GENOMIC DNA]</scope>
    <source>
        <strain evidence="8 9">LB19</strain>
    </source>
</reference>
<dbReference type="Gene3D" id="1.25.40.10">
    <property type="entry name" value="Tetratricopeptide repeat domain"/>
    <property type="match status" value="2"/>
</dbReference>
<evidence type="ECO:0000256" key="2">
    <source>
        <dbReference type="ARBA" id="ARBA00023015"/>
    </source>
</evidence>
<evidence type="ECO:0000256" key="1">
    <source>
        <dbReference type="ARBA" id="ARBA00005820"/>
    </source>
</evidence>
<dbReference type="GO" id="GO:0043531">
    <property type="term" value="F:ADP binding"/>
    <property type="evidence" value="ECO:0007669"/>
    <property type="project" value="InterPro"/>
</dbReference>
<name>A0A3N9XQC3_9ACTN</name>
<dbReference type="AlphaFoldDB" id="A0A3N9XQC3"/>
<evidence type="ECO:0000259" key="7">
    <source>
        <dbReference type="PROSITE" id="PS51755"/>
    </source>
</evidence>
<feature type="domain" description="OmpR/PhoB-type" evidence="7">
    <location>
        <begin position="76"/>
        <end position="182"/>
    </location>
</feature>
<dbReference type="GO" id="GO:0000160">
    <property type="term" value="P:phosphorelay signal transduction system"/>
    <property type="evidence" value="ECO:0007669"/>
    <property type="project" value="InterPro"/>
</dbReference>
<dbReference type="InterPro" id="IPR016032">
    <property type="entry name" value="Sig_transdc_resp-reg_C-effctor"/>
</dbReference>
<dbReference type="SUPFAM" id="SSF46894">
    <property type="entry name" value="C-terminal effector domain of the bipartite response regulators"/>
    <property type="match status" value="1"/>
</dbReference>
<dbReference type="SMART" id="SM01043">
    <property type="entry name" value="BTAD"/>
    <property type="match status" value="1"/>
</dbReference>
<dbReference type="SMART" id="SM00862">
    <property type="entry name" value="Trans_reg_C"/>
    <property type="match status" value="1"/>
</dbReference>
<comment type="similarity">
    <text evidence="1">Belongs to the AfsR/DnrI/RedD regulatory family.</text>
</comment>
<protein>
    <submittedName>
        <fullName evidence="8">AfsR family transcriptional regulator</fullName>
    </submittedName>
</protein>
<proteinExistence type="inferred from homology"/>
<dbReference type="InterPro" id="IPR036388">
    <property type="entry name" value="WH-like_DNA-bd_sf"/>
</dbReference>
<keyword evidence="4" id="KW-0804">Transcription</keyword>
<dbReference type="PROSITE" id="PS51755">
    <property type="entry name" value="OMPR_PHOB"/>
    <property type="match status" value="1"/>
</dbReference>
<organism evidence="8 9">
    <name type="scientific">Micromonospora ureilytica</name>
    <dbReference type="NCBI Taxonomy" id="709868"/>
    <lineage>
        <taxon>Bacteria</taxon>
        <taxon>Bacillati</taxon>
        <taxon>Actinomycetota</taxon>
        <taxon>Actinomycetes</taxon>
        <taxon>Micromonosporales</taxon>
        <taxon>Micromonosporaceae</taxon>
        <taxon>Micromonospora</taxon>
    </lineage>
</organism>
<dbReference type="Gene3D" id="1.10.10.10">
    <property type="entry name" value="Winged helix-like DNA-binding domain superfamily/Winged helix DNA-binding domain"/>
    <property type="match status" value="1"/>
</dbReference>
<keyword evidence="2" id="KW-0805">Transcription regulation</keyword>
<dbReference type="SUPFAM" id="SSF52540">
    <property type="entry name" value="P-loop containing nucleoside triphosphate hydrolases"/>
    <property type="match status" value="1"/>
</dbReference>
<evidence type="ECO:0000256" key="3">
    <source>
        <dbReference type="ARBA" id="ARBA00023125"/>
    </source>
</evidence>
<dbReference type="PANTHER" id="PTHR35807:SF1">
    <property type="entry name" value="TRANSCRIPTIONAL REGULATOR REDD"/>
    <property type="match status" value="1"/>
</dbReference>
<dbReference type="CDD" id="cd15831">
    <property type="entry name" value="BTAD"/>
    <property type="match status" value="1"/>
</dbReference>
<evidence type="ECO:0000313" key="8">
    <source>
        <dbReference type="EMBL" id="RQX15315.1"/>
    </source>
</evidence>
<dbReference type="Proteomes" id="UP000278981">
    <property type="component" value="Unassembled WGS sequence"/>
</dbReference>
<dbReference type="Pfam" id="PF03704">
    <property type="entry name" value="BTAD"/>
    <property type="match status" value="1"/>
</dbReference>
<accession>A0A3N9XQC3</accession>
<dbReference type="EMBL" id="QDGB01000280">
    <property type="protein sequence ID" value="RQX15315.1"/>
    <property type="molecule type" value="Genomic_DNA"/>
</dbReference>
<feature type="DNA-binding region" description="OmpR/PhoB-type" evidence="5">
    <location>
        <begin position="76"/>
        <end position="182"/>
    </location>
</feature>
<dbReference type="PANTHER" id="PTHR35807">
    <property type="entry name" value="TRANSCRIPTIONAL REGULATOR REDD-RELATED"/>
    <property type="match status" value="1"/>
</dbReference>
<evidence type="ECO:0000313" key="9">
    <source>
        <dbReference type="Proteomes" id="UP000278981"/>
    </source>
</evidence>
<dbReference type="Pfam" id="PF00931">
    <property type="entry name" value="NB-ARC"/>
    <property type="match status" value="1"/>
</dbReference>
<dbReference type="InterPro" id="IPR001867">
    <property type="entry name" value="OmpR/PhoB-type_DNA-bd"/>
</dbReference>
<dbReference type="SUPFAM" id="SSF48452">
    <property type="entry name" value="TPR-like"/>
    <property type="match status" value="2"/>
</dbReference>
<dbReference type="InterPro" id="IPR011990">
    <property type="entry name" value="TPR-like_helical_dom_sf"/>
</dbReference>
<sequence length="1027" mass="110662">MRTPWACVPRWEPCQRYGCGAFRESPESRSPRVWRPTRRTTRDGGCGGPGQTAGWAEKRSRCPSISRMSIVTTPDRRLPDAPQSHCEFKVFGGLGSRRDGSDVDLGPVRQRIILAKLLAAGGDAVSLDNIIDSLWDEQPPASAANQIHRHVGNLRRILEPDLDVRETGRYLLPAGTGYRLLLATEASDLAMYRELVRRAREALTGGDVVAGVRAYLTALELGRSPAFTDLPTSALSSPDFVAIERERIAVALAASEAAIDHGMAGAVLTPLLSVAAAAPLDEALQACLMRAYVATGHRAEGVRVFERSRQRLAEDLGVDPGPELREAYRELLASGWTLQEELHPPEAPRPAQLPPQVAGFVRRNDVANVLDDQLSGAFNDATIVITVLGGMGGIGKTALAVHWAHQIASEFPDGQLFLNLRGLDPDGRVMSSEEALATLLASLGEPAVSSPQENVDAQAARYRSRLFGRRLLILLDNARDSDQVRPLLPASRGCLVIVTSRNRMTSLVTREGARYLQVDRLTGAESRQLLINRLGVRRVTTNPDALDKVIALCAGLPLALAIVAARVALNPALPLSAVLSDVSAPSARLDALSSVDSSDDVRSVFSWSYRALGPSTAQVFRALAVHSGPGISLESVASVAGVGRAQARELLMELVTANLLDESQPGRYVLHDLLRAYAGELLDEDQERPEYERRLILHYLHSARAAYARHHRQPVGTVSEPPSDVTPESFDSVPQAAGWYARERSALWATIDLALAHSLGRDAAAMVLAASAPGSNSIPAGRTQTVLAILDLVSVLGEPLMEAELLRTIGEVSAPLPPADEYLRRALSIFEGAGELAGQADVLRNLAVLSLSRGDHDAANAYGERSVGLARQTGRQELLAVSLLTFTRALLGSDRFEAGTRVADEGLAIAVAEHLDHLKIYYAQLIAESSWKLGRLERAAEVSEWGLTEGVCESNGPRCAVAAILARAAFDLGDLAHAERGCQQFENLIADNGFRELVEFSGMEEAETYRTMVAYVRARLSLMGGAS</sequence>
<dbReference type="InterPro" id="IPR005158">
    <property type="entry name" value="BTAD"/>
</dbReference>
<keyword evidence="3 5" id="KW-0238">DNA-binding</keyword>
<feature type="region of interest" description="Disordered" evidence="6">
    <location>
        <begin position="25"/>
        <end position="56"/>
    </location>
</feature>
<evidence type="ECO:0000256" key="6">
    <source>
        <dbReference type="SAM" id="MobiDB-lite"/>
    </source>
</evidence>
<comment type="caution">
    <text evidence="8">The sequence shown here is derived from an EMBL/GenBank/DDBJ whole genome shotgun (WGS) entry which is preliminary data.</text>
</comment>
<dbReference type="GO" id="GO:0006355">
    <property type="term" value="P:regulation of DNA-templated transcription"/>
    <property type="evidence" value="ECO:0007669"/>
    <property type="project" value="InterPro"/>
</dbReference>